<keyword evidence="2" id="KW-1185">Reference proteome</keyword>
<protein>
    <submittedName>
        <fullName evidence="1">Uncharacterized protein</fullName>
    </submittedName>
</protein>
<reference evidence="1" key="1">
    <citation type="submission" date="2021-06" db="EMBL/GenBank/DDBJ databases">
        <title>Parelaphostrongylus tenuis whole genome reference sequence.</title>
        <authorList>
            <person name="Garwood T.J."/>
            <person name="Larsen P.A."/>
            <person name="Fountain-Jones N.M."/>
            <person name="Garbe J.R."/>
            <person name="Macchietto M.G."/>
            <person name="Kania S.A."/>
            <person name="Gerhold R.W."/>
            <person name="Richards J.E."/>
            <person name="Wolf T.M."/>
        </authorList>
    </citation>
    <scope>NUCLEOTIDE SEQUENCE</scope>
    <source>
        <strain evidence="1">MNPRO001-30</strain>
        <tissue evidence="1">Meninges</tissue>
    </source>
</reference>
<evidence type="ECO:0000313" key="1">
    <source>
        <dbReference type="EMBL" id="KAJ1354253.1"/>
    </source>
</evidence>
<organism evidence="1 2">
    <name type="scientific">Parelaphostrongylus tenuis</name>
    <name type="common">Meningeal worm</name>
    <dbReference type="NCBI Taxonomy" id="148309"/>
    <lineage>
        <taxon>Eukaryota</taxon>
        <taxon>Metazoa</taxon>
        <taxon>Ecdysozoa</taxon>
        <taxon>Nematoda</taxon>
        <taxon>Chromadorea</taxon>
        <taxon>Rhabditida</taxon>
        <taxon>Rhabditina</taxon>
        <taxon>Rhabditomorpha</taxon>
        <taxon>Strongyloidea</taxon>
        <taxon>Metastrongylidae</taxon>
        <taxon>Parelaphostrongylus</taxon>
    </lineage>
</organism>
<comment type="caution">
    <text evidence="1">The sequence shown here is derived from an EMBL/GenBank/DDBJ whole genome shotgun (WGS) entry which is preliminary data.</text>
</comment>
<name>A0AAD5QJC1_PARTN</name>
<dbReference type="AlphaFoldDB" id="A0AAD5QJC1"/>
<dbReference type="Proteomes" id="UP001196413">
    <property type="component" value="Unassembled WGS sequence"/>
</dbReference>
<evidence type="ECO:0000313" key="2">
    <source>
        <dbReference type="Proteomes" id="UP001196413"/>
    </source>
</evidence>
<proteinExistence type="predicted"/>
<dbReference type="EMBL" id="JAHQIW010002002">
    <property type="protein sequence ID" value="KAJ1354253.1"/>
    <property type="molecule type" value="Genomic_DNA"/>
</dbReference>
<accession>A0AAD5QJC1</accession>
<gene>
    <name evidence="1" type="ORF">KIN20_011127</name>
</gene>
<sequence length="84" mass="9725">MRSFEMQLYTRVNLLTTVEISGVPCSSRCKFRSISALLHAVRLLKLNKPLSLVYEIEVTKEAIEGEHDNSAAREIWRIVERKLH</sequence>